<name>A0A6N8JQR0_9ACTN</name>
<feature type="transmembrane region" description="Helical" evidence="4">
    <location>
        <begin position="252"/>
        <end position="269"/>
    </location>
</feature>
<feature type="transmembrane region" description="Helical" evidence="4">
    <location>
        <begin position="302"/>
        <end position="323"/>
    </location>
</feature>
<feature type="transmembrane region" description="Helical" evidence="4">
    <location>
        <begin position="175"/>
        <end position="193"/>
    </location>
</feature>
<comment type="caution">
    <text evidence="6">The sequence shown here is derived from an EMBL/GenBank/DDBJ whole genome shotgun (WGS) entry which is preliminary data.</text>
</comment>
<dbReference type="SMART" id="SM00421">
    <property type="entry name" value="HTH_LUXR"/>
    <property type="match status" value="1"/>
</dbReference>
<feature type="transmembrane region" description="Helical" evidence="4">
    <location>
        <begin position="363"/>
        <end position="382"/>
    </location>
</feature>
<feature type="transmembrane region" description="Helical" evidence="4">
    <location>
        <begin position="21"/>
        <end position="42"/>
    </location>
</feature>
<dbReference type="Gene3D" id="1.10.10.10">
    <property type="entry name" value="Winged helix-like DNA-binding domain superfamily/Winged helix DNA-binding domain"/>
    <property type="match status" value="1"/>
</dbReference>
<feature type="transmembrane region" description="Helical" evidence="4">
    <location>
        <begin position="92"/>
        <end position="115"/>
    </location>
</feature>
<keyword evidence="1" id="KW-0805">Transcription regulation</keyword>
<dbReference type="PANTHER" id="PTHR44688:SF16">
    <property type="entry name" value="DNA-BINDING TRANSCRIPTIONAL ACTIVATOR DEVR_DOSR"/>
    <property type="match status" value="1"/>
</dbReference>
<dbReference type="GO" id="GO:0006355">
    <property type="term" value="P:regulation of DNA-templated transcription"/>
    <property type="evidence" value="ECO:0007669"/>
    <property type="project" value="InterPro"/>
</dbReference>
<protein>
    <recommendedName>
        <fullName evidence="5">HTH luxR-type domain-containing protein</fullName>
    </recommendedName>
</protein>
<dbReference type="EMBL" id="WSRR01000021">
    <property type="protein sequence ID" value="MVX61477.1"/>
    <property type="molecule type" value="Genomic_DNA"/>
</dbReference>
<evidence type="ECO:0000256" key="1">
    <source>
        <dbReference type="ARBA" id="ARBA00023015"/>
    </source>
</evidence>
<dbReference type="InterPro" id="IPR016032">
    <property type="entry name" value="Sig_transdc_resp-reg_C-effctor"/>
</dbReference>
<dbReference type="Pfam" id="PF00196">
    <property type="entry name" value="GerE"/>
    <property type="match status" value="1"/>
</dbReference>
<feature type="transmembrane region" description="Helical" evidence="4">
    <location>
        <begin position="276"/>
        <end position="296"/>
    </location>
</feature>
<dbReference type="PROSITE" id="PS50043">
    <property type="entry name" value="HTH_LUXR_2"/>
    <property type="match status" value="1"/>
</dbReference>
<dbReference type="OrthoDB" id="3171430at2"/>
<gene>
    <name evidence="6" type="ORF">GKZ27_08425</name>
</gene>
<evidence type="ECO:0000256" key="4">
    <source>
        <dbReference type="SAM" id="Phobius"/>
    </source>
</evidence>
<evidence type="ECO:0000256" key="2">
    <source>
        <dbReference type="ARBA" id="ARBA00023125"/>
    </source>
</evidence>
<keyword evidence="7" id="KW-1185">Reference proteome</keyword>
<dbReference type="InterPro" id="IPR036388">
    <property type="entry name" value="WH-like_DNA-bd_sf"/>
</dbReference>
<dbReference type="Proteomes" id="UP000463388">
    <property type="component" value="Unassembled WGS sequence"/>
</dbReference>
<dbReference type="InterPro" id="IPR000792">
    <property type="entry name" value="Tscrpt_reg_LuxR_C"/>
</dbReference>
<keyword evidence="4" id="KW-0812">Transmembrane</keyword>
<dbReference type="CDD" id="cd06170">
    <property type="entry name" value="LuxR_C_like"/>
    <property type="match status" value="1"/>
</dbReference>
<keyword evidence="2" id="KW-0238">DNA-binding</keyword>
<dbReference type="SUPFAM" id="SSF46894">
    <property type="entry name" value="C-terminal effector domain of the bipartite response regulators"/>
    <property type="match status" value="1"/>
</dbReference>
<evidence type="ECO:0000259" key="5">
    <source>
        <dbReference type="PROSITE" id="PS50043"/>
    </source>
</evidence>
<reference evidence="6 7" key="1">
    <citation type="submission" date="2019-12" db="EMBL/GenBank/DDBJ databases">
        <title>Microbes associate with the intestines of laboratory mice.</title>
        <authorList>
            <person name="Navarre W."/>
            <person name="Wong E."/>
        </authorList>
    </citation>
    <scope>NUCLEOTIDE SEQUENCE [LARGE SCALE GENOMIC DNA]</scope>
    <source>
        <strain evidence="6 7">NM66_B29</strain>
    </source>
</reference>
<proteinExistence type="predicted"/>
<feature type="transmembrane region" description="Helical" evidence="4">
    <location>
        <begin position="62"/>
        <end position="80"/>
    </location>
</feature>
<keyword evidence="4" id="KW-0472">Membrane</keyword>
<evidence type="ECO:0000313" key="7">
    <source>
        <dbReference type="Proteomes" id="UP000463388"/>
    </source>
</evidence>
<dbReference type="RefSeq" id="WP_160346682.1">
    <property type="nucleotide sequence ID" value="NZ_WSRR01000021.1"/>
</dbReference>
<keyword evidence="3" id="KW-0804">Transcription</keyword>
<keyword evidence="4" id="KW-1133">Transmembrane helix</keyword>
<evidence type="ECO:0000256" key="3">
    <source>
        <dbReference type="ARBA" id="ARBA00023163"/>
    </source>
</evidence>
<feature type="transmembrane region" description="Helical" evidence="4">
    <location>
        <begin position="152"/>
        <end position="169"/>
    </location>
</feature>
<sequence>MSDELAAEKGASRALAGIPQGLAPHLPLICGSIAWWGCHYLLLWNADVAARDALVAGYDSRFMLSLIGTVATLAALALIAHRKPGFEYARWLPSYGIFAALSLVALSLVFAPLFISEPAPLVALGAVLSGVGNSFAMILYGELHARLPLRALPLVFALEVLGGVLLFLPSLAHDAVALPLSLALALLCALCFLHASRTPGTLGAGLGTAGVDTGLRTLVILAVLTGIGYGMARTFTVGAADPAAIPDGLLSEWVGSCCAALLLIAVFFFQKRLSLFELCLLFVVPFVATGLLLAALRGGVAVIPAVINQGGFVCFFVLMWYFAAVLAARNESGRLTFTIAALFFASQTSQLAGSLVPAQFSNMLSMSLVYLILVVTMGFMYWRSKTNDAVLRTGGEIGTAGDEHAFESAESAEEHPWAAALGLSPREEEIAALLLKRTPYRQISESLFISENTTKTHVRNIYKKADVSSREELLGVLASLAKKG</sequence>
<feature type="domain" description="HTH luxR-type" evidence="5">
    <location>
        <begin position="416"/>
        <end position="481"/>
    </location>
</feature>
<dbReference type="PRINTS" id="PR00038">
    <property type="entry name" value="HTHLUXR"/>
</dbReference>
<evidence type="ECO:0000313" key="6">
    <source>
        <dbReference type="EMBL" id="MVX61477.1"/>
    </source>
</evidence>
<accession>A0A6N8JQR0</accession>
<feature type="transmembrane region" description="Helical" evidence="4">
    <location>
        <begin position="214"/>
        <end position="232"/>
    </location>
</feature>
<feature type="transmembrane region" description="Helical" evidence="4">
    <location>
        <begin position="121"/>
        <end position="140"/>
    </location>
</feature>
<organism evidence="6 7">
    <name type="scientific">Adlercreutzia mucosicola</name>
    <dbReference type="NCBI Taxonomy" id="580026"/>
    <lineage>
        <taxon>Bacteria</taxon>
        <taxon>Bacillati</taxon>
        <taxon>Actinomycetota</taxon>
        <taxon>Coriobacteriia</taxon>
        <taxon>Eggerthellales</taxon>
        <taxon>Eggerthellaceae</taxon>
        <taxon>Adlercreutzia</taxon>
    </lineage>
</organism>
<dbReference type="PANTHER" id="PTHR44688">
    <property type="entry name" value="DNA-BINDING TRANSCRIPTIONAL ACTIVATOR DEVR_DOSR"/>
    <property type="match status" value="1"/>
</dbReference>
<feature type="transmembrane region" description="Helical" evidence="4">
    <location>
        <begin position="335"/>
        <end position="357"/>
    </location>
</feature>
<dbReference type="GO" id="GO:0003677">
    <property type="term" value="F:DNA binding"/>
    <property type="evidence" value="ECO:0007669"/>
    <property type="project" value="UniProtKB-KW"/>
</dbReference>
<dbReference type="AlphaFoldDB" id="A0A6N8JQR0"/>